<dbReference type="Proteomes" id="UP001163321">
    <property type="component" value="Chromosome 8"/>
</dbReference>
<keyword evidence="2" id="KW-1185">Reference proteome</keyword>
<dbReference type="EMBL" id="CM047587">
    <property type="protein sequence ID" value="KAI9908719.1"/>
    <property type="molecule type" value="Genomic_DNA"/>
</dbReference>
<sequence length="373" mass="41208">MEMETCATTRPDAPQLLEYIHASVPFTPTDIKWMPGSARFVAVGLSPKGTGAWSLYRVHHGQVETMAELETSYGMKCGTFGASAYEERHFATGDYGGVLSLWYALPAIHATSDVERPHVPLYAAQAHTLMVNAMDGIGGQESGNGAPEIVTGGRDGYIRVWDLRVSDAVATLAPTAQDRTRDCWTVCFGNSYTDTERCVVGGYDNGDVNLFDLRTHSLRWETNCQRGVVNVHLDRKDSRLNKLLVTTLESTFHILDLATFHPERGFPCLTEKAHKSTIWQGRFLPQKCDLFMTGGGNGGLNLYKYHSPLSRTAKDADGRLYGVCGTVELLNSRVVSTQPIVSMDWSPDRQGLCTVACLDHTVRVYIVTQTDKY</sequence>
<gene>
    <name evidence="1" type="ORF">PsorP6_016123</name>
</gene>
<accession>A0ACC0VS11</accession>
<reference evidence="1 2" key="1">
    <citation type="journal article" date="2022" name="bioRxiv">
        <title>The genome of the oomycete Peronosclerospora sorghi, a cosmopolitan pathogen of maize and sorghum, is inflated with dispersed pseudogenes.</title>
        <authorList>
            <person name="Fletcher K."/>
            <person name="Martin F."/>
            <person name="Isakeit T."/>
            <person name="Cavanaugh K."/>
            <person name="Magill C."/>
            <person name="Michelmore R."/>
        </authorList>
    </citation>
    <scope>NUCLEOTIDE SEQUENCE [LARGE SCALE GENOMIC DNA]</scope>
    <source>
        <strain evidence="1">P6</strain>
    </source>
</reference>
<comment type="caution">
    <text evidence="1">The sequence shown here is derived from an EMBL/GenBank/DDBJ whole genome shotgun (WGS) entry which is preliminary data.</text>
</comment>
<name>A0ACC0VS11_9STRA</name>
<evidence type="ECO:0000313" key="1">
    <source>
        <dbReference type="EMBL" id="KAI9908719.1"/>
    </source>
</evidence>
<protein>
    <submittedName>
        <fullName evidence="1">Uncharacterized protein</fullName>
    </submittedName>
</protein>
<proteinExistence type="predicted"/>
<evidence type="ECO:0000313" key="2">
    <source>
        <dbReference type="Proteomes" id="UP001163321"/>
    </source>
</evidence>
<organism evidence="1 2">
    <name type="scientific">Peronosclerospora sorghi</name>
    <dbReference type="NCBI Taxonomy" id="230839"/>
    <lineage>
        <taxon>Eukaryota</taxon>
        <taxon>Sar</taxon>
        <taxon>Stramenopiles</taxon>
        <taxon>Oomycota</taxon>
        <taxon>Peronosporomycetes</taxon>
        <taxon>Peronosporales</taxon>
        <taxon>Peronosporaceae</taxon>
        <taxon>Peronosclerospora</taxon>
    </lineage>
</organism>